<organism evidence="1 2">
    <name type="scientific">Roseateles asaccharophilus</name>
    <dbReference type="NCBI Taxonomy" id="582607"/>
    <lineage>
        <taxon>Bacteria</taxon>
        <taxon>Pseudomonadati</taxon>
        <taxon>Pseudomonadota</taxon>
        <taxon>Betaproteobacteria</taxon>
        <taxon>Burkholderiales</taxon>
        <taxon>Sphaerotilaceae</taxon>
        <taxon>Roseateles</taxon>
    </lineage>
</organism>
<dbReference type="Proteomes" id="UP001180825">
    <property type="component" value="Unassembled WGS sequence"/>
</dbReference>
<sequence>MKRVRVAPGKFVAVPNDLAEKAQRIFERGLTRDQVRELSATEPKGATGLLAGSPKPLAIAKPWTGTVLKMGATTIAPSALESQPK</sequence>
<accession>A0ABU2AGB7</accession>
<evidence type="ECO:0000313" key="1">
    <source>
        <dbReference type="EMBL" id="MDR7336259.1"/>
    </source>
</evidence>
<evidence type="ECO:0000313" key="2">
    <source>
        <dbReference type="Proteomes" id="UP001180825"/>
    </source>
</evidence>
<keyword evidence="2" id="KW-1185">Reference proteome</keyword>
<dbReference type="EMBL" id="JAVDXV010000015">
    <property type="protein sequence ID" value="MDR7336259.1"/>
    <property type="molecule type" value="Genomic_DNA"/>
</dbReference>
<comment type="caution">
    <text evidence="1">The sequence shown here is derived from an EMBL/GenBank/DDBJ whole genome shotgun (WGS) entry which is preliminary data.</text>
</comment>
<gene>
    <name evidence="1" type="ORF">J2X21_005433</name>
</gene>
<name>A0ABU2AGB7_9BURK</name>
<reference evidence="1 2" key="1">
    <citation type="submission" date="2023-07" db="EMBL/GenBank/DDBJ databases">
        <title>Sorghum-associated microbial communities from plants grown in Nebraska, USA.</title>
        <authorList>
            <person name="Schachtman D."/>
        </authorList>
    </citation>
    <scope>NUCLEOTIDE SEQUENCE [LARGE SCALE GENOMIC DNA]</scope>
    <source>
        <strain evidence="1 2">BE316</strain>
    </source>
</reference>
<proteinExistence type="predicted"/>
<protein>
    <submittedName>
        <fullName evidence="1">Uncharacterized protein</fullName>
    </submittedName>
</protein>